<sequence>MDPNRLLWDENQNKNQMLAITVDRSGDSASLSLKKVPIPTPKNGQVLIKVDFAPIHPCDAKFSSEQSPQACSINSIPGIEGSGTVVSSNKTLKGWYLIGKKVSFMQLNPNLSGSWAEYVVCDARSVVPVTKNFDFFQGTLLMYNPIFSFMLIEQITIGKHYSIILTGAASAIGKIMVKYCFQAGLSIICVVNNKNEKSELKKLRVNYILRTDKNSFGEKLRNAARDTKPTCAFDIFGGEIAKMLLFELENRGILYLLSNFSLKPLGDIQADQFIFKGKQICGLDIRRYYNKITNVRKWLAISQIASQENLFKANISDIVSMSKYEHALKRAKEIPSSDIVLLRIDSDPFKNEFSLKSEADLENSQIKSKQGLILFKMINAESPIVAKLLGELPSFKYDYEPNDDIKVQEEQLRIMENSNMYRGQWADNKPHGVGIMYYSDGSLYEGYWQFGERMGKGRFINFEGSWYEGMWENDKYNGEGMLSTSDGHVYEGTFKNNTIIWGLAAYPNKCIYKGEFQNWKKHGKGVFTWPHLKWIYEGYFEDNKLKGEGKWTFDDGCTFEGIFDGLTGIGTMLYPDKTAVKGGIAVVDEKVIFIHPGGYKKIGSWDEDEFQEWIENYQKSQSDSRESTSD</sequence>
<dbReference type="Gene3D" id="2.20.110.10">
    <property type="entry name" value="Histone H3 K4-specific methyltransferase SET7/9 N-terminal domain"/>
    <property type="match status" value="3"/>
</dbReference>
<dbReference type="Pfam" id="PF08240">
    <property type="entry name" value="ADH_N"/>
    <property type="match status" value="1"/>
</dbReference>
<protein>
    <recommendedName>
        <fullName evidence="2">Alcohol dehydrogenase-like N-terminal domain-containing protein</fullName>
    </recommendedName>
</protein>
<dbReference type="PANTHER" id="PTHR43215">
    <property type="entry name" value="RADIAL SPOKE HEAD 1 HOMOLOG"/>
    <property type="match status" value="1"/>
</dbReference>
<evidence type="ECO:0000313" key="3">
    <source>
        <dbReference type="EMBL" id="CAG9331810.1"/>
    </source>
</evidence>
<dbReference type="EMBL" id="CAJZBQ010000053">
    <property type="protein sequence ID" value="CAG9331810.1"/>
    <property type="molecule type" value="Genomic_DNA"/>
</dbReference>
<reference evidence="3" key="1">
    <citation type="submission" date="2021-09" db="EMBL/GenBank/DDBJ databases">
        <authorList>
            <consortium name="AG Swart"/>
            <person name="Singh M."/>
            <person name="Singh A."/>
            <person name="Seah K."/>
            <person name="Emmerich C."/>
        </authorList>
    </citation>
    <scope>NUCLEOTIDE SEQUENCE</scope>
    <source>
        <strain evidence="3">ATCC30299</strain>
    </source>
</reference>
<comment type="caution">
    <text evidence="3">The sequence shown here is derived from an EMBL/GenBank/DDBJ whole genome shotgun (WGS) entry which is preliminary data.</text>
</comment>
<dbReference type="SMART" id="SM00698">
    <property type="entry name" value="MORN"/>
    <property type="match status" value="5"/>
</dbReference>
<keyword evidence="4" id="KW-1185">Reference proteome</keyword>
<dbReference type="InterPro" id="IPR036291">
    <property type="entry name" value="NAD(P)-bd_dom_sf"/>
</dbReference>
<proteinExistence type="predicted"/>
<dbReference type="Pfam" id="PF02493">
    <property type="entry name" value="MORN"/>
    <property type="match status" value="5"/>
</dbReference>
<evidence type="ECO:0000259" key="2">
    <source>
        <dbReference type="Pfam" id="PF08240"/>
    </source>
</evidence>
<dbReference type="InterPro" id="IPR003409">
    <property type="entry name" value="MORN"/>
</dbReference>
<dbReference type="InterPro" id="IPR013154">
    <property type="entry name" value="ADH-like_N"/>
</dbReference>
<evidence type="ECO:0000256" key="1">
    <source>
        <dbReference type="ARBA" id="ARBA00022737"/>
    </source>
</evidence>
<dbReference type="SUPFAM" id="SSF82185">
    <property type="entry name" value="Histone H3 K4-specific methyltransferase SET7/9 N-terminal domain"/>
    <property type="match status" value="2"/>
</dbReference>
<accession>A0AAU9KD04</accession>
<dbReference type="Gene3D" id="3.40.50.720">
    <property type="entry name" value="NAD(P)-binding Rossmann-like Domain"/>
    <property type="match status" value="1"/>
</dbReference>
<organism evidence="3 4">
    <name type="scientific">Blepharisma stoltei</name>
    <dbReference type="NCBI Taxonomy" id="1481888"/>
    <lineage>
        <taxon>Eukaryota</taxon>
        <taxon>Sar</taxon>
        <taxon>Alveolata</taxon>
        <taxon>Ciliophora</taxon>
        <taxon>Postciliodesmatophora</taxon>
        <taxon>Heterotrichea</taxon>
        <taxon>Heterotrichida</taxon>
        <taxon>Blepharismidae</taxon>
        <taxon>Blepharisma</taxon>
    </lineage>
</organism>
<evidence type="ECO:0000313" key="4">
    <source>
        <dbReference type="Proteomes" id="UP001162131"/>
    </source>
</evidence>
<dbReference type="Proteomes" id="UP001162131">
    <property type="component" value="Unassembled WGS sequence"/>
</dbReference>
<dbReference type="AlphaFoldDB" id="A0AAU9KD04"/>
<keyword evidence="1" id="KW-0677">Repeat</keyword>
<dbReference type="SUPFAM" id="SSF51735">
    <property type="entry name" value="NAD(P)-binding Rossmann-fold domains"/>
    <property type="match status" value="1"/>
</dbReference>
<dbReference type="Gene3D" id="3.90.180.10">
    <property type="entry name" value="Medium-chain alcohol dehydrogenases, catalytic domain"/>
    <property type="match status" value="1"/>
</dbReference>
<feature type="domain" description="Alcohol dehydrogenase-like N-terminal" evidence="2">
    <location>
        <begin position="43"/>
        <end position="130"/>
    </location>
</feature>
<dbReference type="InterPro" id="IPR011032">
    <property type="entry name" value="GroES-like_sf"/>
</dbReference>
<gene>
    <name evidence="3" type="ORF">BSTOLATCC_MIC53870</name>
</gene>
<name>A0AAU9KD04_9CILI</name>
<dbReference type="SUPFAM" id="SSF50129">
    <property type="entry name" value="GroES-like"/>
    <property type="match status" value="1"/>
</dbReference>
<dbReference type="GO" id="GO:0005829">
    <property type="term" value="C:cytosol"/>
    <property type="evidence" value="ECO:0007669"/>
    <property type="project" value="TreeGrafter"/>
</dbReference>
<dbReference type="PANTHER" id="PTHR43215:SF14">
    <property type="entry name" value="RADIAL SPOKE HEAD 1 HOMOLOG"/>
    <property type="match status" value="1"/>
</dbReference>